<accession>A5GFC3</accession>
<dbReference type="EMBL" id="CP000698">
    <property type="protein sequence ID" value="ABQ26128.1"/>
    <property type="molecule type" value="Genomic_DNA"/>
</dbReference>
<dbReference type="SUPFAM" id="SSF49384">
    <property type="entry name" value="Carbohydrate-binding domain"/>
    <property type="match status" value="1"/>
</dbReference>
<keyword evidence="2" id="KW-0732">Signal</keyword>
<proteinExistence type="predicted"/>
<evidence type="ECO:0000256" key="1">
    <source>
        <dbReference type="SAM" id="MobiDB-lite"/>
    </source>
</evidence>
<organism evidence="3 4">
    <name type="scientific">Geotalea uraniireducens (strain Rf4)</name>
    <name type="common">Geobacter uraniireducens</name>
    <dbReference type="NCBI Taxonomy" id="351605"/>
    <lineage>
        <taxon>Bacteria</taxon>
        <taxon>Pseudomonadati</taxon>
        <taxon>Thermodesulfobacteriota</taxon>
        <taxon>Desulfuromonadia</taxon>
        <taxon>Geobacterales</taxon>
        <taxon>Geobacteraceae</taxon>
        <taxon>Geotalea</taxon>
    </lineage>
</organism>
<feature type="compositionally biased region" description="Low complexity" evidence="1">
    <location>
        <begin position="136"/>
        <end position="169"/>
    </location>
</feature>
<feature type="region of interest" description="Disordered" evidence="1">
    <location>
        <begin position="413"/>
        <end position="448"/>
    </location>
</feature>
<gene>
    <name evidence="3" type="ordered locus">Gura_1938</name>
</gene>
<dbReference type="RefSeq" id="WP_011938831.1">
    <property type="nucleotide sequence ID" value="NC_009483.1"/>
</dbReference>
<feature type="chain" id="PRO_5002683472" description="Cohesin domain-containing protein" evidence="2">
    <location>
        <begin position="27"/>
        <end position="448"/>
    </location>
</feature>
<feature type="signal peptide" evidence="2">
    <location>
        <begin position="1"/>
        <end position="26"/>
    </location>
</feature>
<name>A5GFC3_GEOUR</name>
<dbReference type="GO" id="GO:0030246">
    <property type="term" value="F:carbohydrate binding"/>
    <property type="evidence" value="ECO:0007669"/>
    <property type="project" value="InterPro"/>
</dbReference>
<dbReference type="KEGG" id="gur:Gura_1938"/>
<dbReference type="AlphaFoldDB" id="A5GFC3"/>
<evidence type="ECO:0000313" key="3">
    <source>
        <dbReference type="EMBL" id="ABQ26128.1"/>
    </source>
</evidence>
<feature type="region of interest" description="Disordered" evidence="1">
    <location>
        <begin position="135"/>
        <end position="240"/>
    </location>
</feature>
<evidence type="ECO:0008006" key="5">
    <source>
        <dbReference type="Google" id="ProtNLM"/>
    </source>
</evidence>
<keyword evidence="4" id="KW-1185">Reference proteome</keyword>
<feature type="compositionally biased region" description="Low complexity" evidence="1">
    <location>
        <begin position="219"/>
        <end position="230"/>
    </location>
</feature>
<dbReference type="Gene3D" id="2.60.40.680">
    <property type="match status" value="1"/>
</dbReference>
<dbReference type="STRING" id="351605.Gura_1938"/>
<evidence type="ECO:0000313" key="4">
    <source>
        <dbReference type="Proteomes" id="UP000006695"/>
    </source>
</evidence>
<protein>
    <recommendedName>
        <fullName evidence="5">Cohesin domain-containing protein</fullName>
    </recommendedName>
</protein>
<dbReference type="HOGENOM" id="CLU_036481_0_0_7"/>
<dbReference type="Proteomes" id="UP000006695">
    <property type="component" value="Chromosome"/>
</dbReference>
<dbReference type="OrthoDB" id="5393498at2"/>
<reference evidence="3 4" key="1">
    <citation type="submission" date="2007-05" db="EMBL/GenBank/DDBJ databases">
        <title>Complete sequence of Geobacter uraniireducens Rf4.</title>
        <authorList>
            <consortium name="US DOE Joint Genome Institute"/>
            <person name="Copeland A."/>
            <person name="Lucas S."/>
            <person name="Lapidus A."/>
            <person name="Barry K."/>
            <person name="Detter J.C."/>
            <person name="Glavina del Rio T."/>
            <person name="Hammon N."/>
            <person name="Israni S."/>
            <person name="Dalin E."/>
            <person name="Tice H."/>
            <person name="Pitluck S."/>
            <person name="Chertkov O."/>
            <person name="Brettin T."/>
            <person name="Bruce D."/>
            <person name="Han C."/>
            <person name="Schmutz J."/>
            <person name="Larimer F."/>
            <person name="Land M."/>
            <person name="Hauser L."/>
            <person name="Kyrpides N."/>
            <person name="Mikhailova N."/>
            <person name="Shelobolina E."/>
            <person name="Aklujkar M."/>
            <person name="Lovley D."/>
            <person name="Richardson P."/>
        </authorList>
    </citation>
    <scope>NUCLEOTIDE SEQUENCE [LARGE SCALE GENOMIC DNA]</scope>
    <source>
        <strain evidence="3 4">Rf4</strain>
    </source>
</reference>
<dbReference type="InterPro" id="IPR008965">
    <property type="entry name" value="CBM2/CBM3_carb-bd_dom_sf"/>
</dbReference>
<evidence type="ECO:0000256" key="2">
    <source>
        <dbReference type="SAM" id="SignalP"/>
    </source>
</evidence>
<sequence>MKLRAIFSTSIVVLALTLCYSLPAFAIANVSISRTGNGVYVVQGTNLEDISGMDVSFNYDTTLGKPTVTAGGLVSGSMFAANADNGFIHIGIVTTSGSIKGTGQIAVVTFDKKGAAGNVFPPKVRLYKADLAQSPVTTDTVTTTSDTKTTNQDGRGTQNTGTGNQNPGTVANQPIIVGGTVTLPTDTPAATENKAEPAVPEYREEPRSEQPVAARESNAAPEARPQEAQAKSPEKKLESQKSVLNRFRDYKGELSPKSLIALFDRDEKSGVRQEPALLLADGKTVLKVVVPGVAGKQAPNFALKKARLVSLKKDTDNNWVVEARPEKGAYDASLTMLLDESMVELPLVVAPKVDIDLDKSGKITEDGFNRFLKERGTEKAPKYDLNGDGRRDYIDDYIFTVNYLAARNNKAKAKEKVTVKVKEAKPTESPADSKAKEKPSKSKIKEQK</sequence>